<dbReference type="InterPro" id="IPR000679">
    <property type="entry name" value="Znf_GATA"/>
</dbReference>
<dbReference type="PANTHER" id="PTHR10071">
    <property type="entry name" value="TRANSCRIPTION FACTOR GATA FAMILY MEMBER"/>
    <property type="match status" value="1"/>
</dbReference>
<dbReference type="PANTHER" id="PTHR10071:SF281">
    <property type="entry name" value="BOX A-BINDING FACTOR-RELATED"/>
    <property type="match status" value="1"/>
</dbReference>
<dbReference type="FunFam" id="3.30.50.10:FF:000007">
    <property type="entry name" value="Nitrogen regulatory AreA, N-terminal"/>
    <property type="match status" value="1"/>
</dbReference>
<dbReference type="GO" id="GO:0000978">
    <property type="term" value="F:RNA polymerase II cis-regulatory region sequence-specific DNA binding"/>
    <property type="evidence" value="ECO:0007669"/>
    <property type="project" value="TreeGrafter"/>
</dbReference>
<evidence type="ECO:0000256" key="9">
    <source>
        <dbReference type="SAM" id="MobiDB-lite"/>
    </source>
</evidence>
<dbReference type="PROSITE" id="PS50114">
    <property type="entry name" value="GATA_ZN_FINGER_2"/>
    <property type="match status" value="1"/>
</dbReference>
<keyword evidence="12" id="KW-1185">Reference proteome</keyword>
<reference evidence="11 12" key="2">
    <citation type="submission" date="2016-08" db="EMBL/GenBank/DDBJ databases">
        <title>Pervasive Adenine N6-methylation of Active Genes in Fungi.</title>
        <authorList>
            <consortium name="DOE Joint Genome Institute"/>
            <person name="Mondo S.J."/>
            <person name="Dannebaum R.O."/>
            <person name="Kuo R.C."/>
            <person name="Labutti K."/>
            <person name="Haridas S."/>
            <person name="Kuo A."/>
            <person name="Salamov A."/>
            <person name="Ahrendt S.R."/>
            <person name="Lipzen A."/>
            <person name="Sullivan W."/>
            <person name="Andreopoulos W.B."/>
            <person name="Clum A."/>
            <person name="Lindquist E."/>
            <person name="Daum C."/>
            <person name="Ramamoorthy G.K."/>
            <person name="Gryganskyi A."/>
            <person name="Culley D."/>
            <person name="Magnuson J.K."/>
            <person name="James T.Y."/>
            <person name="O'Malley M.A."/>
            <person name="Stajich J.E."/>
            <person name="Spatafora J.W."/>
            <person name="Visel A."/>
            <person name="Grigoriev I.V."/>
        </authorList>
    </citation>
    <scope>NUCLEOTIDE SEQUENCE [LARGE SCALE GENOMIC DNA]</scope>
    <source>
        <strain evidence="12">finn</strain>
    </source>
</reference>
<evidence type="ECO:0000256" key="6">
    <source>
        <dbReference type="ARBA" id="ARBA00023163"/>
    </source>
</evidence>
<reference evidence="11 12" key="1">
    <citation type="submission" date="2016-08" db="EMBL/GenBank/DDBJ databases">
        <title>Genomes of anaerobic fungi encode conserved fungal cellulosomes for biomass hydrolysis.</title>
        <authorList>
            <consortium name="DOE Joint Genome Institute"/>
            <person name="Haitjema C.H."/>
            <person name="Gilmore S.P."/>
            <person name="Henske J.K."/>
            <person name="Solomon K.V."/>
            <person name="De Groot R."/>
            <person name="Kuo A."/>
            <person name="Mondo S.J."/>
            <person name="Salamov A.A."/>
            <person name="Labutti K."/>
            <person name="Zhao Z."/>
            <person name="Chiniquy J."/>
            <person name="Barry K."/>
            <person name="Brewer H.M."/>
            <person name="Purvine S.O."/>
            <person name="Wright A.T."/>
            <person name="Boxma B."/>
            <person name="Van Alen T."/>
            <person name="Hackstein J.H."/>
            <person name="Baker S.E."/>
            <person name="Grigoriev I.V."/>
            <person name="O'Malley M.A."/>
        </authorList>
    </citation>
    <scope>NUCLEOTIDE SEQUENCE [LARGE SCALE GENOMIC DNA]</scope>
    <source>
        <strain evidence="12">finn</strain>
    </source>
</reference>
<keyword evidence="4" id="KW-0862">Zinc</keyword>
<dbReference type="SMART" id="SM00401">
    <property type="entry name" value="ZnF_GATA"/>
    <property type="match status" value="1"/>
</dbReference>
<protein>
    <recommendedName>
        <fullName evidence="10">GATA-type domain-containing protein</fullName>
    </recommendedName>
</protein>
<feature type="domain" description="GATA-type" evidence="10">
    <location>
        <begin position="484"/>
        <end position="537"/>
    </location>
</feature>
<keyword evidence="2" id="KW-0479">Metal-binding</keyword>
<dbReference type="Pfam" id="PF08550">
    <property type="entry name" value="GATA_AreA"/>
    <property type="match status" value="1"/>
</dbReference>
<organism evidence="11 12">
    <name type="scientific">Piromyces finnis</name>
    <dbReference type="NCBI Taxonomy" id="1754191"/>
    <lineage>
        <taxon>Eukaryota</taxon>
        <taxon>Fungi</taxon>
        <taxon>Fungi incertae sedis</taxon>
        <taxon>Chytridiomycota</taxon>
        <taxon>Chytridiomycota incertae sedis</taxon>
        <taxon>Neocallimastigomycetes</taxon>
        <taxon>Neocallimastigales</taxon>
        <taxon>Neocallimastigaceae</taxon>
        <taxon>Piromyces</taxon>
    </lineage>
</organism>
<proteinExistence type="predicted"/>
<keyword evidence="3 8" id="KW-0863">Zinc-finger</keyword>
<sequence>MALVAQNNDRTILLKLLLDISQQDNEINTNIQKGDVTPKSKSISQLYQEQLIKAGVLNDELIQCITSKTQLKNESIDAWKLFTKSKDVLPNGERLENLSWRIMNYKKGFKTNIPDLSNITTPISSTVSNSDAMEYTVTSDVRKTPTLTKEKINFSVRMNDIVKQTNQLEKIPQLPSISNKSAIIPGDALMTESLNESLNMPFDISKIELNIKKEDETNSKNVLGSMKSNSLFMEMRNNTTDADSYSSFNTVINDNLSYNSQQSASYTSNLDGDEWMKQFMAFDNLAVNDNMSLPLTNLEYFRTQFSAPLSKTNPLSKNANIIKTENNLSSLSKNQFFKSNNKYPPSNKASILNHTFQSGSKQSNPLNSIPTSTGIFSSSPSSTMNDSFVAPTKKINTTPNLPIKSASISFPTTSANTNSMLIDNKAINTQNIDGTSIKSISSQKSNSTSSSATNSKSTTKGDKTKSANGKPIKRRLNSKKANGEAGNIVCSNCGTTKTPLWRRNANGESLCNACGLFYKLHGVVRPISMKTDIIRKRNRSGKRDVLLETKYSKNSLDSSVKGSRSKI</sequence>
<feature type="compositionally biased region" description="Low complexity" evidence="9">
    <location>
        <begin position="439"/>
        <end position="458"/>
    </location>
</feature>
<evidence type="ECO:0000256" key="4">
    <source>
        <dbReference type="ARBA" id="ARBA00022833"/>
    </source>
</evidence>
<name>A0A1Y1VGY4_9FUNG</name>
<dbReference type="CDD" id="cd00202">
    <property type="entry name" value="ZnF_GATA"/>
    <property type="match status" value="1"/>
</dbReference>
<feature type="region of interest" description="Disordered" evidence="9">
    <location>
        <begin position="439"/>
        <end position="480"/>
    </location>
</feature>
<comment type="subcellular location">
    <subcellularLocation>
        <location evidence="1">Nucleus</location>
    </subcellularLocation>
</comment>
<comment type="caution">
    <text evidence="11">The sequence shown here is derived from an EMBL/GenBank/DDBJ whole genome shotgun (WGS) entry which is preliminary data.</text>
</comment>
<keyword evidence="5" id="KW-0805">Transcription regulation</keyword>
<evidence type="ECO:0000256" key="1">
    <source>
        <dbReference type="ARBA" id="ARBA00004123"/>
    </source>
</evidence>
<evidence type="ECO:0000256" key="3">
    <source>
        <dbReference type="ARBA" id="ARBA00022771"/>
    </source>
</evidence>
<dbReference type="InterPro" id="IPR013860">
    <property type="entry name" value="AreA_GATA"/>
</dbReference>
<evidence type="ECO:0000259" key="10">
    <source>
        <dbReference type="PROSITE" id="PS50114"/>
    </source>
</evidence>
<gene>
    <name evidence="11" type="ORF">BCR36DRAFT_395741</name>
</gene>
<feature type="compositionally biased region" description="Polar residues" evidence="9">
    <location>
        <begin position="357"/>
        <end position="367"/>
    </location>
</feature>
<dbReference type="PROSITE" id="PS00344">
    <property type="entry name" value="GATA_ZN_FINGER_1"/>
    <property type="match status" value="1"/>
</dbReference>
<dbReference type="EMBL" id="MCFH01000008">
    <property type="protein sequence ID" value="ORX55986.1"/>
    <property type="molecule type" value="Genomic_DNA"/>
</dbReference>
<evidence type="ECO:0000256" key="2">
    <source>
        <dbReference type="ARBA" id="ARBA00022723"/>
    </source>
</evidence>
<dbReference type="GO" id="GO:0000122">
    <property type="term" value="P:negative regulation of transcription by RNA polymerase II"/>
    <property type="evidence" value="ECO:0007669"/>
    <property type="project" value="TreeGrafter"/>
</dbReference>
<dbReference type="InterPro" id="IPR013088">
    <property type="entry name" value="Znf_NHR/GATA"/>
</dbReference>
<evidence type="ECO:0000256" key="7">
    <source>
        <dbReference type="ARBA" id="ARBA00023242"/>
    </source>
</evidence>
<dbReference type="PRINTS" id="PR00619">
    <property type="entry name" value="GATAZNFINGER"/>
</dbReference>
<keyword evidence="6" id="KW-0804">Transcription</keyword>
<dbReference type="Proteomes" id="UP000193719">
    <property type="component" value="Unassembled WGS sequence"/>
</dbReference>
<feature type="compositionally biased region" description="Low complexity" evidence="9">
    <location>
        <begin position="368"/>
        <end position="382"/>
    </location>
</feature>
<dbReference type="GO" id="GO:0045944">
    <property type="term" value="P:positive regulation of transcription by RNA polymerase II"/>
    <property type="evidence" value="ECO:0007669"/>
    <property type="project" value="TreeGrafter"/>
</dbReference>
<evidence type="ECO:0000256" key="8">
    <source>
        <dbReference type="PROSITE-ProRule" id="PRU00094"/>
    </source>
</evidence>
<feature type="region of interest" description="Disordered" evidence="9">
    <location>
        <begin position="357"/>
        <end position="382"/>
    </location>
</feature>
<evidence type="ECO:0000313" key="12">
    <source>
        <dbReference type="Proteomes" id="UP000193719"/>
    </source>
</evidence>
<dbReference type="GO" id="GO:0000981">
    <property type="term" value="F:DNA-binding transcription factor activity, RNA polymerase II-specific"/>
    <property type="evidence" value="ECO:0007669"/>
    <property type="project" value="TreeGrafter"/>
</dbReference>
<evidence type="ECO:0000313" key="11">
    <source>
        <dbReference type="EMBL" id="ORX55986.1"/>
    </source>
</evidence>
<dbReference type="GO" id="GO:0005634">
    <property type="term" value="C:nucleus"/>
    <property type="evidence" value="ECO:0007669"/>
    <property type="project" value="UniProtKB-SubCell"/>
</dbReference>
<dbReference type="InterPro" id="IPR039355">
    <property type="entry name" value="Transcription_factor_GATA"/>
</dbReference>
<evidence type="ECO:0000256" key="5">
    <source>
        <dbReference type="ARBA" id="ARBA00023015"/>
    </source>
</evidence>
<keyword evidence="7" id="KW-0539">Nucleus</keyword>
<dbReference type="AlphaFoldDB" id="A0A1Y1VGY4"/>
<dbReference type="SUPFAM" id="SSF57716">
    <property type="entry name" value="Glucocorticoid receptor-like (DNA-binding domain)"/>
    <property type="match status" value="1"/>
</dbReference>
<accession>A0A1Y1VGY4</accession>
<dbReference type="GO" id="GO:0008270">
    <property type="term" value="F:zinc ion binding"/>
    <property type="evidence" value="ECO:0007669"/>
    <property type="project" value="UniProtKB-KW"/>
</dbReference>
<dbReference type="STRING" id="1754191.A0A1Y1VGY4"/>
<dbReference type="Pfam" id="PF00320">
    <property type="entry name" value="GATA"/>
    <property type="match status" value="1"/>
</dbReference>
<dbReference type="Gene3D" id="3.30.50.10">
    <property type="entry name" value="Erythroid Transcription Factor GATA-1, subunit A"/>
    <property type="match status" value="1"/>
</dbReference>
<dbReference type="OrthoDB" id="5597699at2759"/>